<name>A0A8S3HI27_9BILA</name>
<evidence type="ECO:0000313" key="3">
    <source>
        <dbReference type="Proteomes" id="UP000676336"/>
    </source>
</evidence>
<gene>
    <name evidence="2" type="ORF">SMN809_LOCUS69606</name>
</gene>
<proteinExistence type="predicted"/>
<sequence length="118" mass="13604">MEARQASQELIFICLKFGITYQSIQVDKANPNILSELHKQAVEIVSKSIGSLEVNNHRHDIKLFLISPDHQPPNLKLITRSTDITPTCFIEIIIWRPGQETVIPPRDHMLVEYSYRKP</sequence>
<organism evidence="2 3">
    <name type="scientific">Rotaria magnacalcarata</name>
    <dbReference type="NCBI Taxonomy" id="392030"/>
    <lineage>
        <taxon>Eukaryota</taxon>
        <taxon>Metazoa</taxon>
        <taxon>Spiralia</taxon>
        <taxon>Gnathifera</taxon>
        <taxon>Rotifera</taxon>
        <taxon>Eurotatoria</taxon>
        <taxon>Bdelloidea</taxon>
        <taxon>Philodinida</taxon>
        <taxon>Philodinidae</taxon>
        <taxon>Rotaria</taxon>
    </lineage>
</organism>
<protein>
    <recommendedName>
        <fullName evidence="1">Serine/threonine-protein kinase D1-3-like ubiquitin-like domain-containing protein</fullName>
    </recommendedName>
</protein>
<dbReference type="AlphaFoldDB" id="A0A8S3HI27"/>
<accession>A0A8S3HI27</accession>
<feature type="non-terminal residue" evidence="2">
    <location>
        <position position="118"/>
    </location>
</feature>
<comment type="caution">
    <text evidence="2">The sequence shown here is derived from an EMBL/GenBank/DDBJ whole genome shotgun (WGS) entry which is preliminary data.</text>
</comment>
<evidence type="ECO:0000313" key="2">
    <source>
        <dbReference type="EMBL" id="CAF5183249.1"/>
    </source>
</evidence>
<dbReference type="Proteomes" id="UP000676336">
    <property type="component" value="Unassembled WGS sequence"/>
</dbReference>
<feature type="domain" description="Serine/threonine-protein kinase D1-3-like ubiquitin-like" evidence="1">
    <location>
        <begin position="11"/>
        <end position="95"/>
    </location>
</feature>
<evidence type="ECO:0000259" key="1">
    <source>
        <dbReference type="Pfam" id="PF25525"/>
    </source>
</evidence>
<reference evidence="2" key="1">
    <citation type="submission" date="2021-02" db="EMBL/GenBank/DDBJ databases">
        <authorList>
            <person name="Nowell W R."/>
        </authorList>
    </citation>
    <scope>NUCLEOTIDE SEQUENCE</scope>
</reference>
<dbReference type="Pfam" id="PF25525">
    <property type="entry name" value="Ubiquitin_PRKD1_N"/>
    <property type="match status" value="1"/>
</dbReference>
<dbReference type="EMBL" id="CAJOBI010319847">
    <property type="protein sequence ID" value="CAF5183249.1"/>
    <property type="molecule type" value="Genomic_DNA"/>
</dbReference>
<dbReference type="InterPro" id="IPR057764">
    <property type="entry name" value="Ubiquitin_PRKD1-3_N"/>
</dbReference>